<keyword evidence="2" id="KW-1185">Reference proteome</keyword>
<reference evidence="1" key="1">
    <citation type="submission" date="2020-01" db="EMBL/GenBank/DDBJ databases">
        <authorList>
            <consortium name="DOE Joint Genome Institute"/>
            <person name="Haridas S."/>
            <person name="Albert R."/>
            <person name="Binder M."/>
            <person name="Bloem J."/>
            <person name="Labutti K."/>
            <person name="Salamov A."/>
            <person name="Andreopoulos B."/>
            <person name="Baker S.E."/>
            <person name="Barry K."/>
            <person name="Bills G."/>
            <person name="Bluhm B.H."/>
            <person name="Cannon C."/>
            <person name="Castanera R."/>
            <person name="Culley D.E."/>
            <person name="Daum C."/>
            <person name="Ezra D."/>
            <person name="Gonzalez J.B."/>
            <person name="Henrissat B."/>
            <person name="Kuo A."/>
            <person name="Liang C."/>
            <person name="Lipzen A."/>
            <person name="Lutzoni F."/>
            <person name="Magnuson J."/>
            <person name="Mondo S."/>
            <person name="Nolan M."/>
            <person name="Ohm R."/>
            <person name="Pangilinan J."/>
            <person name="Park H.-J."/>
            <person name="Ramirez L."/>
            <person name="Alfaro M."/>
            <person name="Sun H."/>
            <person name="Tritt A."/>
            <person name="Yoshinaga Y."/>
            <person name="Zwiers L.-H."/>
            <person name="Turgeon B.G."/>
            <person name="Goodwin S.B."/>
            <person name="Spatafora J.W."/>
            <person name="Crous P.W."/>
            <person name="Grigoriev I.V."/>
        </authorList>
    </citation>
    <scope>NUCLEOTIDE SEQUENCE</scope>
    <source>
        <strain evidence="1">IPT5</strain>
    </source>
</reference>
<name>A0A6A7B023_9PLEO</name>
<dbReference type="OrthoDB" id="10557790at2759"/>
<organism evidence="1 2">
    <name type="scientific">Plenodomus tracheiphilus IPT5</name>
    <dbReference type="NCBI Taxonomy" id="1408161"/>
    <lineage>
        <taxon>Eukaryota</taxon>
        <taxon>Fungi</taxon>
        <taxon>Dikarya</taxon>
        <taxon>Ascomycota</taxon>
        <taxon>Pezizomycotina</taxon>
        <taxon>Dothideomycetes</taxon>
        <taxon>Pleosporomycetidae</taxon>
        <taxon>Pleosporales</taxon>
        <taxon>Pleosporineae</taxon>
        <taxon>Leptosphaeriaceae</taxon>
        <taxon>Plenodomus</taxon>
    </lineage>
</organism>
<sequence>MACALGFSGRGLFGRPGSYDSPFSCRSEINFPYQESPYGGYADQRHLNANIYVNPKLSFRGLGGPRFSDSGQYSQYSRPSGYANLEMGMGMRSGAGTGYSGTNFRFSQPPFAHLQSPLGLTHRSSFGRNHRSRFSHSLRGLASARGRYPSPRLLDNDDDFDDKDYDPFMQYSSPGQRQSLFGHGQWPTYGLQSMPRYQNIYDDYDGFDDDDDDDEYGDYISYPSWRR</sequence>
<evidence type="ECO:0000313" key="2">
    <source>
        <dbReference type="Proteomes" id="UP000799423"/>
    </source>
</evidence>
<protein>
    <submittedName>
        <fullName evidence="1">Uncharacterized protein</fullName>
    </submittedName>
</protein>
<dbReference type="AlphaFoldDB" id="A0A6A7B023"/>
<gene>
    <name evidence="1" type="ORF">T440DRAFT_152367</name>
</gene>
<evidence type="ECO:0000313" key="1">
    <source>
        <dbReference type="EMBL" id="KAF2848722.1"/>
    </source>
</evidence>
<proteinExistence type="predicted"/>
<dbReference type="Proteomes" id="UP000799423">
    <property type="component" value="Unassembled WGS sequence"/>
</dbReference>
<dbReference type="EMBL" id="MU006316">
    <property type="protein sequence ID" value="KAF2848722.1"/>
    <property type="molecule type" value="Genomic_DNA"/>
</dbReference>
<accession>A0A6A7B023</accession>